<dbReference type="CDD" id="cd02588">
    <property type="entry name" value="HAD_L2-DEX"/>
    <property type="match status" value="1"/>
</dbReference>
<comment type="function">
    <text evidence="3">Catalyzes the hydrolytic dehalogenation of small (S)-2-haloalkanoic acids to yield the corresponding (R)-2-hydroxyalkanoic acids.</text>
</comment>
<protein>
    <recommendedName>
        <fullName evidence="3">(S)-2-haloacid dehalogenase</fullName>
        <ecNumber evidence="3">3.8.1.2</ecNumber>
    </recommendedName>
    <alternativeName>
        <fullName evidence="3">2-haloalkanoic acid dehalogenase</fullName>
    </alternativeName>
    <alternativeName>
        <fullName evidence="3">Halocarboxylic acid halidohydrolase</fullName>
    </alternativeName>
    <alternativeName>
        <fullName evidence="3">L-2-haloacid dehalogenase</fullName>
    </alternativeName>
</protein>
<dbReference type="PANTHER" id="PTHR43316:SF3">
    <property type="entry name" value="HALOACID DEHALOGENASE, TYPE II (AFU_ORTHOLOGUE AFUA_2G07750)-RELATED"/>
    <property type="match status" value="1"/>
</dbReference>
<dbReference type="InterPro" id="IPR036412">
    <property type="entry name" value="HAD-like_sf"/>
</dbReference>
<dbReference type="RefSeq" id="WP_245985618.1">
    <property type="nucleotide sequence ID" value="NZ_RBXP01000013.1"/>
</dbReference>
<dbReference type="InterPro" id="IPR051540">
    <property type="entry name" value="S-2-haloacid_dehalogenase"/>
</dbReference>
<evidence type="ECO:0000313" key="4">
    <source>
        <dbReference type="EMBL" id="RKT59382.1"/>
    </source>
</evidence>
<dbReference type="GO" id="GO:0018784">
    <property type="term" value="F:(S)-2-haloacid dehalogenase activity"/>
    <property type="evidence" value="ECO:0007669"/>
    <property type="project" value="UniProtKB-UniRule"/>
</dbReference>
<evidence type="ECO:0000313" key="5">
    <source>
        <dbReference type="Proteomes" id="UP000270626"/>
    </source>
</evidence>
<dbReference type="SFLD" id="SFLDG01129">
    <property type="entry name" value="C1.5:_HAD__Beta-PGM__Phosphata"/>
    <property type="match status" value="1"/>
</dbReference>
<proteinExistence type="inferred from homology"/>
<dbReference type="InterPro" id="IPR006328">
    <property type="entry name" value="2-HAD"/>
</dbReference>
<dbReference type="PRINTS" id="PR00413">
    <property type="entry name" value="HADHALOGNASE"/>
</dbReference>
<evidence type="ECO:0000256" key="3">
    <source>
        <dbReference type="RuleBase" id="RU368077"/>
    </source>
</evidence>
<dbReference type="EC" id="3.8.1.2" evidence="3"/>
<dbReference type="Gene3D" id="1.10.150.240">
    <property type="entry name" value="Putative phosphatase, domain 2"/>
    <property type="match status" value="1"/>
</dbReference>
<dbReference type="NCBIfam" id="TIGR01493">
    <property type="entry name" value="HAD-SF-IA-v2"/>
    <property type="match status" value="1"/>
</dbReference>
<comment type="caution">
    <text evidence="4">The sequence shown here is derived from an EMBL/GenBank/DDBJ whole genome shotgun (WGS) entry which is preliminary data.</text>
</comment>
<evidence type="ECO:0000256" key="2">
    <source>
        <dbReference type="ARBA" id="ARBA00022801"/>
    </source>
</evidence>
<dbReference type="Proteomes" id="UP000270626">
    <property type="component" value="Unassembled WGS sequence"/>
</dbReference>
<dbReference type="PANTHER" id="PTHR43316">
    <property type="entry name" value="HYDROLASE, HALOACID DELAHOGENASE-RELATED"/>
    <property type="match status" value="1"/>
</dbReference>
<dbReference type="AlphaFoldDB" id="A0A495WCG0"/>
<accession>A0A495WCG0</accession>
<comment type="catalytic activity">
    <reaction evidence="3">
        <text>an (S)-2-haloacid + H2O = a (2R)-2-hydroxycarboxylate + a halide anion + H(+)</text>
        <dbReference type="Rhea" id="RHEA:11192"/>
        <dbReference type="ChEBI" id="CHEBI:15377"/>
        <dbReference type="ChEBI" id="CHEBI:15378"/>
        <dbReference type="ChEBI" id="CHEBI:16042"/>
        <dbReference type="ChEBI" id="CHEBI:58314"/>
        <dbReference type="ChEBI" id="CHEBI:137405"/>
        <dbReference type="EC" id="3.8.1.2"/>
    </reaction>
</comment>
<evidence type="ECO:0000256" key="1">
    <source>
        <dbReference type="ARBA" id="ARBA00008106"/>
    </source>
</evidence>
<reference evidence="4 5" key="1">
    <citation type="submission" date="2018-10" db="EMBL/GenBank/DDBJ databases">
        <title>Genomic Encyclopedia of Type Strains, Phase IV (KMG-IV): sequencing the most valuable type-strain genomes for metagenomic binning, comparative biology and taxonomic classification.</title>
        <authorList>
            <person name="Goeker M."/>
        </authorList>
    </citation>
    <scope>NUCLEOTIDE SEQUENCE [LARGE SCALE GENOMIC DNA]</scope>
    <source>
        <strain evidence="4 5">DSM 23841</strain>
    </source>
</reference>
<keyword evidence="2 3" id="KW-0378">Hydrolase</keyword>
<gene>
    <name evidence="4" type="ORF">DFR40_1269</name>
</gene>
<dbReference type="InterPro" id="IPR023198">
    <property type="entry name" value="PGP-like_dom2"/>
</dbReference>
<keyword evidence="5" id="KW-1185">Reference proteome</keyword>
<name>A0A495WCG0_9RHOO</name>
<dbReference type="NCBIfam" id="TIGR01428">
    <property type="entry name" value="HAD_type_II"/>
    <property type="match status" value="1"/>
</dbReference>
<dbReference type="EMBL" id="RBXP01000013">
    <property type="protein sequence ID" value="RKT59382.1"/>
    <property type="molecule type" value="Genomic_DNA"/>
</dbReference>
<dbReference type="SFLD" id="SFLDG01135">
    <property type="entry name" value="C1.5.6:_HAD__Beta-PGM__Phospha"/>
    <property type="match status" value="1"/>
</dbReference>
<dbReference type="SUPFAM" id="SSF56784">
    <property type="entry name" value="HAD-like"/>
    <property type="match status" value="1"/>
</dbReference>
<dbReference type="SFLD" id="SFLDF00045">
    <property type="entry name" value="2-haloacid_dehalogenase"/>
    <property type="match status" value="1"/>
</dbReference>
<dbReference type="InterPro" id="IPR006439">
    <property type="entry name" value="HAD-SF_hydro_IA"/>
</dbReference>
<dbReference type="SFLD" id="SFLDS00003">
    <property type="entry name" value="Haloacid_Dehalogenase"/>
    <property type="match status" value="1"/>
</dbReference>
<dbReference type="Gene3D" id="3.40.50.1000">
    <property type="entry name" value="HAD superfamily/HAD-like"/>
    <property type="match status" value="1"/>
</dbReference>
<dbReference type="Pfam" id="PF00702">
    <property type="entry name" value="Hydrolase"/>
    <property type="match status" value="1"/>
</dbReference>
<sequence>MTMINQETVPPIKAIAFDAYATLFDVYCMEALAEEYFPGQGRPLTQLWRAKQVEYTRIRTMSGQFKTFWDVTRDALVYATRTLALPMSDSQRQHLMNQYACLRPFPENIATLEALRAMGLPLAILSNGTHAMLDIAVKYNDMGHLFAHILSADSVHKFKTAPEVYQLAVDAFQLPKTEILFVSANAWDACAATWFGFTTFWVNRNDQPAEVLDATPHASGRELTDLLAWVGGLRG</sequence>
<organism evidence="4 5">
    <name type="scientific">Azonexus fungiphilus</name>
    <dbReference type="NCBI Taxonomy" id="146940"/>
    <lineage>
        <taxon>Bacteria</taxon>
        <taxon>Pseudomonadati</taxon>
        <taxon>Pseudomonadota</taxon>
        <taxon>Betaproteobacteria</taxon>
        <taxon>Rhodocyclales</taxon>
        <taxon>Azonexaceae</taxon>
        <taxon>Azonexus</taxon>
    </lineage>
</organism>
<comment type="similarity">
    <text evidence="1 3">Belongs to the HAD-like hydrolase superfamily. S-2-haloalkanoic acid dehalogenase family.</text>
</comment>
<dbReference type="InterPro" id="IPR023214">
    <property type="entry name" value="HAD_sf"/>
</dbReference>